<feature type="domain" description="Chitin-binding type-1" evidence="9">
    <location>
        <begin position="36"/>
        <end position="78"/>
    </location>
</feature>
<proteinExistence type="predicted"/>
<dbReference type="PROSITE" id="PS50941">
    <property type="entry name" value="CHIT_BIND_I_2"/>
    <property type="match status" value="2"/>
</dbReference>
<gene>
    <name evidence="11" type="ORF">BC936DRAFT_138206</name>
</gene>
<keyword evidence="7" id="KW-1015">Disulfide bond</keyword>
<dbReference type="SUPFAM" id="SSF88713">
    <property type="entry name" value="Glycoside hydrolase/deacetylase"/>
    <property type="match status" value="1"/>
</dbReference>
<evidence type="ECO:0000259" key="9">
    <source>
        <dbReference type="PROSITE" id="PS50941"/>
    </source>
</evidence>
<dbReference type="SUPFAM" id="SSF57016">
    <property type="entry name" value="Plant lectins/antimicrobial peptides"/>
    <property type="match status" value="3"/>
</dbReference>
<keyword evidence="2 7" id="KW-0147">Chitin-binding</keyword>
<dbReference type="CDD" id="cd00035">
    <property type="entry name" value="ChtBD1"/>
    <property type="match status" value="1"/>
</dbReference>
<protein>
    <recommendedName>
        <fullName evidence="13">NodB homology domain-containing protein</fullName>
    </recommendedName>
</protein>
<dbReference type="Pfam" id="PF01522">
    <property type="entry name" value="Polysacc_deac_1"/>
    <property type="match status" value="1"/>
</dbReference>
<feature type="disulfide bond" evidence="7">
    <location>
        <begin position="159"/>
        <end position="171"/>
    </location>
</feature>
<feature type="disulfide bond" evidence="7">
    <location>
        <begin position="46"/>
        <end position="58"/>
    </location>
</feature>
<evidence type="ECO:0000256" key="2">
    <source>
        <dbReference type="ARBA" id="ARBA00022669"/>
    </source>
</evidence>
<comment type="caution">
    <text evidence="11">The sequence shown here is derived from an EMBL/GenBank/DDBJ whole genome shotgun (WGS) entry which is preliminary data.</text>
</comment>
<dbReference type="InterPro" id="IPR018371">
    <property type="entry name" value="Chitin-binding_1_CS"/>
</dbReference>
<dbReference type="PROSITE" id="PS00026">
    <property type="entry name" value="CHIT_BIND_I_1"/>
    <property type="match status" value="2"/>
</dbReference>
<keyword evidence="3" id="KW-0479">Metal-binding</keyword>
<keyword evidence="5" id="KW-0378">Hydrolase</keyword>
<dbReference type="InterPro" id="IPR002509">
    <property type="entry name" value="NODB_dom"/>
</dbReference>
<comment type="cofactor">
    <cofactor evidence="1">
        <name>Co(2+)</name>
        <dbReference type="ChEBI" id="CHEBI:48828"/>
    </cofactor>
</comment>
<evidence type="ECO:0000256" key="4">
    <source>
        <dbReference type="ARBA" id="ARBA00022729"/>
    </source>
</evidence>
<dbReference type="Gene3D" id="3.20.20.370">
    <property type="entry name" value="Glycoside hydrolase/deacetylase"/>
    <property type="match status" value="1"/>
</dbReference>
<keyword evidence="12" id="KW-1185">Reference proteome</keyword>
<dbReference type="PANTHER" id="PTHR46471:SF2">
    <property type="entry name" value="CHITIN DEACETYLASE-RELATED"/>
    <property type="match status" value="1"/>
</dbReference>
<evidence type="ECO:0000256" key="5">
    <source>
        <dbReference type="ARBA" id="ARBA00022801"/>
    </source>
</evidence>
<evidence type="ECO:0000256" key="3">
    <source>
        <dbReference type="ARBA" id="ARBA00022723"/>
    </source>
</evidence>
<accession>A0A433CVW6</accession>
<dbReference type="OrthoDB" id="5547340at2759"/>
<evidence type="ECO:0000259" key="10">
    <source>
        <dbReference type="PROSITE" id="PS51677"/>
    </source>
</evidence>
<dbReference type="SMART" id="SM00270">
    <property type="entry name" value="ChtBD1"/>
    <property type="match status" value="3"/>
</dbReference>
<dbReference type="PROSITE" id="PS51677">
    <property type="entry name" value="NODB"/>
    <property type="match status" value="1"/>
</dbReference>
<evidence type="ECO:0000256" key="6">
    <source>
        <dbReference type="ARBA" id="ARBA00023277"/>
    </source>
</evidence>
<evidence type="ECO:0000313" key="11">
    <source>
        <dbReference type="EMBL" id="RUP42703.1"/>
    </source>
</evidence>
<evidence type="ECO:0000256" key="7">
    <source>
        <dbReference type="PROSITE-ProRule" id="PRU00261"/>
    </source>
</evidence>
<dbReference type="GO" id="GO:0008061">
    <property type="term" value="F:chitin binding"/>
    <property type="evidence" value="ECO:0007669"/>
    <property type="project" value="UniProtKB-UniRule"/>
</dbReference>
<feature type="domain" description="Chitin-binding type-1" evidence="9">
    <location>
        <begin position="149"/>
        <end position="193"/>
    </location>
</feature>
<feature type="chain" id="PRO_5019580162" description="NodB homology domain-containing protein" evidence="8">
    <location>
        <begin position="22"/>
        <end position="435"/>
    </location>
</feature>
<dbReference type="GO" id="GO:0016810">
    <property type="term" value="F:hydrolase activity, acting on carbon-nitrogen (but not peptide) bonds"/>
    <property type="evidence" value="ECO:0007669"/>
    <property type="project" value="InterPro"/>
</dbReference>
<feature type="signal peptide" evidence="8">
    <location>
        <begin position="1"/>
        <end position="21"/>
    </location>
</feature>
<evidence type="ECO:0000256" key="8">
    <source>
        <dbReference type="SAM" id="SignalP"/>
    </source>
</evidence>
<feature type="disulfide bond" evidence="7">
    <location>
        <begin position="51"/>
        <end position="65"/>
    </location>
</feature>
<dbReference type="GO" id="GO:0005975">
    <property type="term" value="P:carbohydrate metabolic process"/>
    <property type="evidence" value="ECO:0007669"/>
    <property type="project" value="InterPro"/>
</dbReference>
<feature type="domain" description="NodB homology" evidence="10">
    <location>
        <begin position="207"/>
        <end position="412"/>
    </location>
</feature>
<evidence type="ECO:0008006" key="13">
    <source>
        <dbReference type="Google" id="ProtNLM"/>
    </source>
</evidence>
<comment type="caution">
    <text evidence="7">Lacks conserved residue(s) required for the propagation of feature annotation.</text>
</comment>
<dbReference type="EMBL" id="RBNI01012683">
    <property type="protein sequence ID" value="RUP42703.1"/>
    <property type="molecule type" value="Genomic_DNA"/>
</dbReference>
<dbReference type="AlphaFoldDB" id="A0A433CVW6"/>
<reference evidence="11 12" key="1">
    <citation type="journal article" date="2018" name="New Phytol.">
        <title>Phylogenomics of Endogonaceae and evolution of mycorrhizas within Mucoromycota.</title>
        <authorList>
            <person name="Chang Y."/>
            <person name="Desiro A."/>
            <person name="Na H."/>
            <person name="Sandor L."/>
            <person name="Lipzen A."/>
            <person name="Clum A."/>
            <person name="Barry K."/>
            <person name="Grigoriev I.V."/>
            <person name="Martin F.M."/>
            <person name="Stajich J.E."/>
            <person name="Smith M.E."/>
            <person name="Bonito G."/>
            <person name="Spatafora J.W."/>
        </authorList>
    </citation>
    <scope>NUCLEOTIDE SEQUENCE [LARGE SCALE GENOMIC DNA]</scope>
    <source>
        <strain evidence="11 12">GMNB39</strain>
    </source>
</reference>
<keyword evidence="4 8" id="KW-0732">Signal</keyword>
<evidence type="ECO:0000256" key="1">
    <source>
        <dbReference type="ARBA" id="ARBA00001941"/>
    </source>
</evidence>
<dbReference type="InterPro" id="IPR036861">
    <property type="entry name" value="Endochitinase-like_sf"/>
</dbReference>
<organism evidence="11 12">
    <name type="scientific">Jimgerdemannia flammicorona</name>
    <dbReference type="NCBI Taxonomy" id="994334"/>
    <lineage>
        <taxon>Eukaryota</taxon>
        <taxon>Fungi</taxon>
        <taxon>Fungi incertae sedis</taxon>
        <taxon>Mucoromycota</taxon>
        <taxon>Mucoromycotina</taxon>
        <taxon>Endogonomycetes</taxon>
        <taxon>Endogonales</taxon>
        <taxon>Endogonaceae</taxon>
        <taxon>Jimgerdemannia</taxon>
    </lineage>
</organism>
<feature type="disulfide bond" evidence="7">
    <location>
        <begin position="164"/>
        <end position="178"/>
    </location>
</feature>
<sequence>MRSLLILAIIALVVKTTMVEASPLAPRAALPVNGRNQKCGAKVATCAPGLCCSSHGYCGSGPAWCGTGCNKAYGTCYGTNSTVISQQGEKCGATFGKCDTTINLCCSSAGLCGPTSTNGNVTAFCGTGCQAAYGKCGVTGYVSKIGTIESKCGQGVGVCGDGSCCSSAGVCGYTDAFCSSDNGCQDAFGACDNPFADYYEDCLAVPKSFAYTFDDGPHPTNTEMLLDYLKSVNTTVTFFLNGHNQITYDGPHPGMYAMNKTIKRAYNEGHQLCAHGWAHVDANDLDGTNTTYEFIKTLHAFADILGVVPTCGRFPYGDYTDEALRVAYGLGLTMFQWNLDPMDWENNPSATEIKTITAAATNPSTNYGYLLLDHDVQDNTANFNATYAPPLAKRGIDYLISKKYKMVKVNECAGKGPMYRAPRPSDYKCGPTGCM</sequence>
<dbReference type="Proteomes" id="UP000268093">
    <property type="component" value="Unassembled WGS sequence"/>
</dbReference>
<dbReference type="PANTHER" id="PTHR46471">
    <property type="entry name" value="CHITIN DEACETYLASE"/>
    <property type="match status" value="1"/>
</dbReference>
<evidence type="ECO:0000313" key="12">
    <source>
        <dbReference type="Proteomes" id="UP000268093"/>
    </source>
</evidence>
<keyword evidence="6" id="KW-0119">Carbohydrate metabolism</keyword>
<dbReference type="Gene3D" id="3.30.60.10">
    <property type="entry name" value="Endochitinase-like"/>
    <property type="match status" value="3"/>
</dbReference>
<dbReference type="InterPro" id="IPR011330">
    <property type="entry name" value="Glyco_hydro/deAcase_b/a-brl"/>
</dbReference>
<dbReference type="InterPro" id="IPR001002">
    <property type="entry name" value="Chitin-bd_1"/>
</dbReference>
<dbReference type="GO" id="GO:0046872">
    <property type="term" value="F:metal ion binding"/>
    <property type="evidence" value="ECO:0007669"/>
    <property type="project" value="UniProtKB-KW"/>
</dbReference>
<name>A0A433CVW6_9FUNG</name>